<evidence type="ECO:0000313" key="2">
    <source>
        <dbReference type="Proteomes" id="UP000532311"/>
    </source>
</evidence>
<evidence type="ECO:0000313" key="1">
    <source>
        <dbReference type="EMBL" id="KAF5718522.1"/>
    </source>
</evidence>
<dbReference type="EMBL" id="JAAQPF010000051">
    <property type="protein sequence ID" value="KAF5718522.1"/>
    <property type="molecule type" value="Genomic_DNA"/>
</dbReference>
<accession>A0A8H5YU26</accession>
<comment type="caution">
    <text evidence="1">The sequence shown here is derived from an EMBL/GenBank/DDBJ whole genome shotgun (WGS) entry which is preliminary data.</text>
</comment>
<protein>
    <submittedName>
        <fullName evidence="1">TPR domain-containing protein</fullName>
    </submittedName>
</protein>
<proteinExistence type="predicted"/>
<reference evidence="1 2" key="1">
    <citation type="submission" date="2020-05" db="EMBL/GenBank/DDBJ databases">
        <title>Identification and distribution of gene clusters putatively required for synthesis of sphingolipid metabolism inhibitors in phylogenetically diverse species of the filamentous fungus Fusarium.</title>
        <authorList>
            <person name="Kim H.-S."/>
            <person name="Busman M."/>
            <person name="Brown D.W."/>
            <person name="Divon H."/>
            <person name="Uhlig S."/>
            <person name="Proctor R.H."/>
        </authorList>
    </citation>
    <scope>NUCLEOTIDE SEQUENCE [LARGE SCALE GENOMIC DNA]</scope>
    <source>
        <strain evidence="1 2">NRRL 26131</strain>
    </source>
</reference>
<dbReference type="AlphaFoldDB" id="A0A8H5YU26"/>
<gene>
    <name evidence="1" type="ORF">FGLOB1_1576</name>
</gene>
<dbReference type="Proteomes" id="UP000532311">
    <property type="component" value="Unassembled WGS sequence"/>
</dbReference>
<organism evidence="1 2">
    <name type="scientific">Fusarium globosum</name>
    <dbReference type="NCBI Taxonomy" id="78864"/>
    <lineage>
        <taxon>Eukaryota</taxon>
        <taxon>Fungi</taxon>
        <taxon>Dikarya</taxon>
        <taxon>Ascomycota</taxon>
        <taxon>Pezizomycotina</taxon>
        <taxon>Sordariomycetes</taxon>
        <taxon>Hypocreomycetidae</taxon>
        <taxon>Hypocreales</taxon>
        <taxon>Nectriaceae</taxon>
        <taxon>Fusarium</taxon>
        <taxon>Fusarium fujikuroi species complex</taxon>
    </lineage>
</organism>
<sequence>MDVSRGVGQEAYQVAETTIQLAPLPSPPSLQNKDKQHLLAEIAGLASDAAAIALLAGKGPLSAIRLLETGHGVLGSSLQDFRVDISELEKKHPDLARSFISLRDQLDAPLSQSGVDVEAAETSTETDLRHKAVSRMPLLLGEIRSCPGFENFLLPPSEAELRSAAARGPIVILNVNRHRCDALIVEQAALRVVQLPELSPKKIPAQAPHVRSGETLEWLWTVVAQPVLDALGHSKTPVTNSWPHIWWIPTGVLAGFPIHAAGRYLECNSGAVLDRVVSSYGSSIKTIIHSHQKQEPPTPMSRPCDVVLVAMQDRPEQNSLRHINSEILAV</sequence>
<keyword evidence="2" id="KW-1185">Reference proteome</keyword>
<name>A0A8H5YU26_9HYPO</name>